<protein>
    <recommendedName>
        <fullName evidence="4">YxeA family protein</fullName>
    </recommendedName>
</protein>
<keyword evidence="1" id="KW-0812">Transmembrane</keyword>
<dbReference type="RefSeq" id="WP_346760672.1">
    <property type="nucleotide sequence ID" value="NZ_JAUJEB010000006.1"/>
</dbReference>
<dbReference type="Proteomes" id="UP001172083">
    <property type="component" value="Unassembled WGS sequence"/>
</dbReference>
<accession>A0ABT8LC26</accession>
<gene>
    <name evidence="2" type="ORF">QQ020_24875</name>
</gene>
<keyword evidence="1" id="KW-0472">Membrane</keyword>
<feature type="transmembrane region" description="Helical" evidence="1">
    <location>
        <begin position="7"/>
        <end position="27"/>
    </location>
</feature>
<comment type="caution">
    <text evidence="2">The sequence shown here is derived from an EMBL/GenBank/DDBJ whole genome shotgun (WGS) entry which is preliminary data.</text>
</comment>
<sequence length="123" mass="14425">MKSINVITERLIVIVGIIMAILILLVFNTKAASIDKPEKDLRFKSEVLKIEKTATNYEWQKEQRLTGNEDKKVFKFFDKEENLMYQLEIHTDKIAGNKKLLAYLHQSDLIMNLDNTSFYRLSK</sequence>
<keyword evidence="1" id="KW-1133">Transmembrane helix</keyword>
<evidence type="ECO:0000313" key="3">
    <source>
        <dbReference type="Proteomes" id="UP001172083"/>
    </source>
</evidence>
<organism evidence="2 3">
    <name type="scientific">Agaribacillus aureus</name>
    <dbReference type="NCBI Taxonomy" id="3051825"/>
    <lineage>
        <taxon>Bacteria</taxon>
        <taxon>Pseudomonadati</taxon>
        <taxon>Bacteroidota</taxon>
        <taxon>Cytophagia</taxon>
        <taxon>Cytophagales</taxon>
        <taxon>Splendidivirgaceae</taxon>
        <taxon>Agaribacillus</taxon>
    </lineage>
</organism>
<dbReference type="EMBL" id="JAUJEB010000006">
    <property type="protein sequence ID" value="MDN5215337.1"/>
    <property type="molecule type" value="Genomic_DNA"/>
</dbReference>
<evidence type="ECO:0000313" key="2">
    <source>
        <dbReference type="EMBL" id="MDN5215337.1"/>
    </source>
</evidence>
<evidence type="ECO:0000256" key="1">
    <source>
        <dbReference type="SAM" id="Phobius"/>
    </source>
</evidence>
<name>A0ABT8LC26_9BACT</name>
<keyword evidence="3" id="KW-1185">Reference proteome</keyword>
<proteinExistence type="predicted"/>
<reference evidence="2" key="1">
    <citation type="submission" date="2023-06" db="EMBL/GenBank/DDBJ databases">
        <title>Genomic of Agaribacillus aureum.</title>
        <authorList>
            <person name="Wang G."/>
        </authorList>
    </citation>
    <scope>NUCLEOTIDE SEQUENCE</scope>
    <source>
        <strain evidence="2">BMA12</strain>
    </source>
</reference>
<evidence type="ECO:0008006" key="4">
    <source>
        <dbReference type="Google" id="ProtNLM"/>
    </source>
</evidence>